<keyword evidence="3" id="KW-1185">Reference proteome</keyword>
<sequence length="143" mass="16344">MVPFDANDGLFGSNIIYKQFLFHEKPFPNGNRSGIGVVIRDHRGRIVILYAGSLRWEDMRLNELYAMFFGLIRAYLDICNVVELETDNVAAEWEWNTSMTHGVVHEHAYVVQQLNERKADANLSKILMTHGVVHEHAYGVAIV</sequence>
<comment type="caution">
    <text evidence="2">The sequence shown here is derived from an EMBL/GenBank/DDBJ whole genome shotgun (WGS) entry which is preliminary data.</text>
</comment>
<evidence type="ECO:0000259" key="1">
    <source>
        <dbReference type="Pfam" id="PF13456"/>
    </source>
</evidence>
<name>A0AAD8HTM9_9APIA</name>
<proteinExistence type="predicted"/>
<dbReference type="Pfam" id="PF13456">
    <property type="entry name" value="RVT_3"/>
    <property type="match status" value="1"/>
</dbReference>
<reference evidence="2" key="1">
    <citation type="submission" date="2023-02" db="EMBL/GenBank/DDBJ databases">
        <title>Genome of toxic invasive species Heracleum sosnowskyi carries increased number of genes despite the absence of recent whole-genome duplications.</title>
        <authorList>
            <person name="Schelkunov M."/>
            <person name="Shtratnikova V."/>
            <person name="Makarenko M."/>
            <person name="Klepikova A."/>
            <person name="Omelchenko D."/>
            <person name="Novikova G."/>
            <person name="Obukhova E."/>
            <person name="Bogdanov V."/>
            <person name="Penin A."/>
            <person name="Logacheva M."/>
        </authorList>
    </citation>
    <scope>NUCLEOTIDE SEQUENCE</scope>
    <source>
        <strain evidence="2">Hsosn_3</strain>
        <tissue evidence="2">Leaf</tissue>
    </source>
</reference>
<dbReference type="AlphaFoldDB" id="A0AAD8HTM9"/>
<dbReference type="EMBL" id="JAUIZM010000007">
    <property type="protein sequence ID" value="KAK1373115.1"/>
    <property type="molecule type" value="Genomic_DNA"/>
</dbReference>
<protein>
    <recommendedName>
        <fullName evidence="1">RNase H type-1 domain-containing protein</fullName>
    </recommendedName>
</protein>
<gene>
    <name evidence="2" type="ORF">POM88_029308</name>
</gene>
<dbReference type="GO" id="GO:0004523">
    <property type="term" value="F:RNA-DNA hybrid ribonuclease activity"/>
    <property type="evidence" value="ECO:0007669"/>
    <property type="project" value="InterPro"/>
</dbReference>
<reference evidence="2" key="2">
    <citation type="submission" date="2023-05" db="EMBL/GenBank/DDBJ databases">
        <authorList>
            <person name="Schelkunov M.I."/>
        </authorList>
    </citation>
    <scope>NUCLEOTIDE SEQUENCE</scope>
    <source>
        <strain evidence="2">Hsosn_3</strain>
        <tissue evidence="2">Leaf</tissue>
    </source>
</reference>
<accession>A0AAD8HTM9</accession>
<dbReference type="InterPro" id="IPR002156">
    <property type="entry name" value="RNaseH_domain"/>
</dbReference>
<organism evidence="2 3">
    <name type="scientific">Heracleum sosnowskyi</name>
    <dbReference type="NCBI Taxonomy" id="360622"/>
    <lineage>
        <taxon>Eukaryota</taxon>
        <taxon>Viridiplantae</taxon>
        <taxon>Streptophyta</taxon>
        <taxon>Embryophyta</taxon>
        <taxon>Tracheophyta</taxon>
        <taxon>Spermatophyta</taxon>
        <taxon>Magnoliopsida</taxon>
        <taxon>eudicotyledons</taxon>
        <taxon>Gunneridae</taxon>
        <taxon>Pentapetalae</taxon>
        <taxon>asterids</taxon>
        <taxon>campanulids</taxon>
        <taxon>Apiales</taxon>
        <taxon>Apiaceae</taxon>
        <taxon>Apioideae</taxon>
        <taxon>apioid superclade</taxon>
        <taxon>Tordylieae</taxon>
        <taxon>Tordyliinae</taxon>
        <taxon>Heracleum</taxon>
    </lineage>
</organism>
<feature type="domain" description="RNase H type-1" evidence="1">
    <location>
        <begin position="31"/>
        <end position="89"/>
    </location>
</feature>
<dbReference type="Proteomes" id="UP001237642">
    <property type="component" value="Unassembled WGS sequence"/>
</dbReference>
<evidence type="ECO:0000313" key="3">
    <source>
        <dbReference type="Proteomes" id="UP001237642"/>
    </source>
</evidence>
<evidence type="ECO:0000313" key="2">
    <source>
        <dbReference type="EMBL" id="KAK1373115.1"/>
    </source>
</evidence>
<dbReference type="GO" id="GO:0003676">
    <property type="term" value="F:nucleic acid binding"/>
    <property type="evidence" value="ECO:0007669"/>
    <property type="project" value="InterPro"/>
</dbReference>